<feature type="transmembrane region" description="Helical" evidence="1">
    <location>
        <begin position="387"/>
        <end position="406"/>
    </location>
</feature>
<feature type="transmembrane region" description="Helical" evidence="1">
    <location>
        <begin position="67"/>
        <end position="94"/>
    </location>
</feature>
<evidence type="ECO:0000256" key="1">
    <source>
        <dbReference type="SAM" id="Phobius"/>
    </source>
</evidence>
<organism evidence="2 3">
    <name type="scientific">Mizuhopecten yessoensis</name>
    <name type="common">Japanese scallop</name>
    <name type="synonym">Patinopecten yessoensis</name>
    <dbReference type="NCBI Taxonomy" id="6573"/>
    <lineage>
        <taxon>Eukaryota</taxon>
        <taxon>Metazoa</taxon>
        <taxon>Spiralia</taxon>
        <taxon>Lophotrochozoa</taxon>
        <taxon>Mollusca</taxon>
        <taxon>Bivalvia</taxon>
        <taxon>Autobranchia</taxon>
        <taxon>Pteriomorphia</taxon>
        <taxon>Pectinida</taxon>
        <taxon>Pectinoidea</taxon>
        <taxon>Pectinidae</taxon>
        <taxon>Mizuhopecten</taxon>
    </lineage>
</organism>
<dbReference type="AlphaFoldDB" id="A0A210Q8V4"/>
<reference evidence="2 3" key="1">
    <citation type="journal article" date="2017" name="Nat. Ecol. Evol.">
        <title>Scallop genome provides insights into evolution of bilaterian karyotype and development.</title>
        <authorList>
            <person name="Wang S."/>
            <person name="Zhang J."/>
            <person name="Jiao W."/>
            <person name="Li J."/>
            <person name="Xun X."/>
            <person name="Sun Y."/>
            <person name="Guo X."/>
            <person name="Huan P."/>
            <person name="Dong B."/>
            <person name="Zhang L."/>
            <person name="Hu X."/>
            <person name="Sun X."/>
            <person name="Wang J."/>
            <person name="Zhao C."/>
            <person name="Wang Y."/>
            <person name="Wang D."/>
            <person name="Huang X."/>
            <person name="Wang R."/>
            <person name="Lv J."/>
            <person name="Li Y."/>
            <person name="Zhang Z."/>
            <person name="Liu B."/>
            <person name="Lu W."/>
            <person name="Hui Y."/>
            <person name="Liang J."/>
            <person name="Zhou Z."/>
            <person name="Hou R."/>
            <person name="Li X."/>
            <person name="Liu Y."/>
            <person name="Li H."/>
            <person name="Ning X."/>
            <person name="Lin Y."/>
            <person name="Zhao L."/>
            <person name="Xing Q."/>
            <person name="Dou J."/>
            <person name="Li Y."/>
            <person name="Mao J."/>
            <person name="Guo H."/>
            <person name="Dou H."/>
            <person name="Li T."/>
            <person name="Mu C."/>
            <person name="Jiang W."/>
            <person name="Fu Q."/>
            <person name="Fu X."/>
            <person name="Miao Y."/>
            <person name="Liu J."/>
            <person name="Yu Q."/>
            <person name="Li R."/>
            <person name="Liao H."/>
            <person name="Li X."/>
            <person name="Kong Y."/>
            <person name="Jiang Z."/>
            <person name="Chourrout D."/>
            <person name="Li R."/>
            <person name="Bao Z."/>
        </authorList>
    </citation>
    <scope>NUCLEOTIDE SEQUENCE [LARGE SCALE GENOMIC DNA]</scope>
    <source>
        <strain evidence="2 3">PY_sf001</strain>
    </source>
</reference>
<dbReference type="PANTHER" id="PTHR11360">
    <property type="entry name" value="MONOCARBOXYLATE TRANSPORTER"/>
    <property type="match status" value="1"/>
</dbReference>
<feature type="transmembrane region" description="Helical" evidence="1">
    <location>
        <begin position="260"/>
        <end position="288"/>
    </location>
</feature>
<dbReference type="EMBL" id="NEDP02004576">
    <property type="protein sequence ID" value="OWF45119.1"/>
    <property type="molecule type" value="Genomic_DNA"/>
</dbReference>
<accession>A0A210Q8V4</accession>
<feature type="transmembrane region" description="Helical" evidence="1">
    <location>
        <begin position="106"/>
        <end position="130"/>
    </location>
</feature>
<evidence type="ECO:0000313" key="2">
    <source>
        <dbReference type="EMBL" id="OWF45119.1"/>
    </source>
</evidence>
<feature type="transmembrane region" description="Helical" evidence="1">
    <location>
        <begin position="20"/>
        <end position="46"/>
    </location>
</feature>
<sequence>MEPETAATRTSVYNPPDGGWRSWMIVLACFILNMCNTVVQGLIFLSDDFNKEFGKDILEAFLAVKELGVVVAAILMVLFGYRVVGIAGCIMYAVGLFVASLLERDMFPIISVLVGGLAAMGSSFLLLTAIVPPLEYFATKRIRAIGIVRVGEVIGVIIFVLGNLSTPSTFGKWRHNFRYTLIPVGIATVCCAFLKPLELNSGRRNCVGYVPGLVDWKLFKDLVLYLLLVIVFLDQFGKPLATNQYNELLANVKIEDIEDIVTTTLATLALNLGELAGLFLMICCCCCWKEREIGTVLIIVGSLNIVAGVLFCIAPSLNALALVAAFGALFGISKGVFNSLLDNTIPDAFGKGHVRIVEGLFGFIAGIAELVIDSAEGGILHKHNWRGSFYIGGGLVIASGIGAFLTRFKKPKNYR</sequence>
<dbReference type="PANTHER" id="PTHR11360:SF284">
    <property type="entry name" value="EG:103B4.3 PROTEIN-RELATED"/>
    <property type="match status" value="1"/>
</dbReference>
<evidence type="ECO:0000313" key="3">
    <source>
        <dbReference type="Proteomes" id="UP000242188"/>
    </source>
</evidence>
<name>A0A210Q8V4_MIZYE</name>
<feature type="transmembrane region" description="Helical" evidence="1">
    <location>
        <begin position="353"/>
        <end position="372"/>
    </location>
</feature>
<dbReference type="SUPFAM" id="SSF103473">
    <property type="entry name" value="MFS general substrate transporter"/>
    <property type="match status" value="1"/>
</dbReference>
<feature type="transmembrane region" description="Helical" evidence="1">
    <location>
        <begin position="295"/>
        <end position="314"/>
    </location>
</feature>
<protein>
    <submittedName>
        <fullName evidence="2">Monocarboxylate transporter 12</fullName>
    </submittedName>
</protein>
<dbReference type="InterPro" id="IPR036259">
    <property type="entry name" value="MFS_trans_sf"/>
</dbReference>
<feature type="transmembrane region" description="Helical" evidence="1">
    <location>
        <begin position="222"/>
        <end position="240"/>
    </location>
</feature>
<keyword evidence="1" id="KW-0472">Membrane</keyword>
<dbReference type="Proteomes" id="UP000242188">
    <property type="component" value="Unassembled WGS sequence"/>
</dbReference>
<dbReference type="Gene3D" id="1.20.1250.20">
    <property type="entry name" value="MFS general substrate transporter like domains"/>
    <property type="match status" value="1"/>
</dbReference>
<keyword evidence="1" id="KW-0812">Transmembrane</keyword>
<keyword evidence="3" id="KW-1185">Reference proteome</keyword>
<feature type="transmembrane region" description="Helical" evidence="1">
    <location>
        <begin position="320"/>
        <end position="341"/>
    </location>
</feature>
<keyword evidence="1" id="KW-1133">Transmembrane helix</keyword>
<feature type="transmembrane region" description="Helical" evidence="1">
    <location>
        <begin position="142"/>
        <end position="164"/>
    </location>
</feature>
<proteinExistence type="predicted"/>
<comment type="caution">
    <text evidence="2">The sequence shown here is derived from an EMBL/GenBank/DDBJ whole genome shotgun (WGS) entry which is preliminary data.</text>
</comment>
<dbReference type="InterPro" id="IPR050327">
    <property type="entry name" value="Proton-linked_MCT"/>
</dbReference>
<gene>
    <name evidence="2" type="ORF">KP79_PYT01604</name>
</gene>